<dbReference type="Pfam" id="PF13416">
    <property type="entry name" value="SBP_bac_8"/>
    <property type="match status" value="1"/>
</dbReference>
<protein>
    <recommendedName>
        <fullName evidence="4">ABC transporter, solute-binding protein</fullName>
    </recommendedName>
</protein>
<dbReference type="Gene3D" id="3.40.190.10">
    <property type="entry name" value="Periplasmic binding protein-like II"/>
    <property type="match status" value="2"/>
</dbReference>
<keyword evidence="3" id="KW-1185">Reference proteome</keyword>
<comment type="caution">
    <text evidence="2">The sequence shown here is derived from an EMBL/GenBank/DDBJ whole genome shotgun (WGS) entry which is preliminary data.</text>
</comment>
<dbReference type="EMBL" id="CAIJCS010000022">
    <property type="protein sequence ID" value="CAC9933964.1"/>
    <property type="molecule type" value="Genomic_DNA"/>
</dbReference>
<evidence type="ECO:0008006" key="4">
    <source>
        <dbReference type="Google" id="ProtNLM"/>
    </source>
</evidence>
<reference evidence="2 3" key="1">
    <citation type="submission" date="2020-06" db="EMBL/GenBank/DDBJ databases">
        <authorList>
            <person name="Criscuolo A."/>
        </authorList>
    </citation>
    <scope>NUCLEOTIDE SEQUENCE [LARGE SCALE GENOMIC DNA]</scope>
    <source>
        <strain evidence="2">1804121828</strain>
    </source>
</reference>
<organism evidence="2 3">
    <name type="scientific">Aedoeadaptatus nemausensis</name>
    <dbReference type="NCBI Taxonomy" id="2582829"/>
    <lineage>
        <taxon>Bacteria</taxon>
        <taxon>Bacillati</taxon>
        <taxon>Bacillota</taxon>
        <taxon>Tissierellia</taxon>
        <taxon>Tissierellales</taxon>
        <taxon>Peptoniphilaceae</taxon>
        <taxon>Aedoeadaptatus</taxon>
    </lineage>
</organism>
<proteinExistence type="predicted"/>
<accession>A0A6V6Y6C2</accession>
<dbReference type="AlphaFoldDB" id="A0A6V6Y6C2"/>
<evidence type="ECO:0000313" key="3">
    <source>
        <dbReference type="Proteomes" id="UP000586454"/>
    </source>
</evidence>
<evidence type="ECO:0000256" key="1">
    <source>
        <dbReference type="SAM" id="SignalP"/>
    </source>
</evidence>
<dbReference type="InterPro" id="IPR050490">
    <property type="entry name" value="Bact_solute-bd_prot1"/>
</dbReference>
<gene>
    <name evidence="2" type="ORF">PEPNEM18_01319</name>
</gene>
<feature type="signal peptide" evidence="1">
    <location>
        <begin position="1"/>
        <end position="18"/>
    </location>
</feature>
<dbReference type="PANTHER" id="PTHR43649">
    <property type="entry name" value="ARABINOSE-BINDING PROTEIN-RELATED"/>
    <property type="match status" value="1"/>
</dbReference>
<dbReference type="PROSITE" id="PS51257">
    <property type="entry name" value="PROKAR_LIPOPROTEIN"/>
    <property type="match status" value="1"/>
</dbReference>
<dbReference type="PANTHER" id="PTHR43649:SF12">
    <property type="entry name" value="DIACETYLCHITOBIOSE BINDING PROTEIN DASA"/>
    <property type="match status" value="1"/>
</dbReference>
<sequence length="432" mass="47260">MKKKVLLSLMMVMLLAFATACGNKDAANAPKNDGGNNAAADANQEGTEISLMIPDWGAPTDEMLAEFKEETGITVKVLPTAWDDIKSKVSIASAAGNAAADVIEVDWSWAGEFTSAGWLEELDVDDATKEDIPSISYFDFDNKIYAVPYANGLRLAYMNEDMTKKAGIDKAPETWDELLSDFQQLKDKNVVEYPYLFPLAAEEKTTTSFMSVVYTRSGKIFNDDDTLNKEAVLDALQLIDDCVKKGYIDPDSVSKAGIDTFRGINNAEGAFLFGPTSFITSSNNPESSKVVGQVTTIPMPSLDGPAKNTISFTEAVGVSSFSENKEAAKKFVEWFSRPETQLALNKAIDNTPTRTSVIEKMVEDGTIQKPGSIVEQSKIVNTPFPNGVPKYYTKMSTEIFNLINQMGQGKITPEQAADQMVEKVDELVKENK</sequence>
<feature type="chain" id="PRO_5038335645" description="ABC transporter, solute-binding protein" evidence="1">
    <location>
        <begin position="19"/>
        <end position="432"/>
    </location>
</feature>
<dbReference type="SUPFAM" id="SSF53850">
    <property type="entry name" value="Periplasmic binding protein-like II"/>
    <property type="match status" value="1"/>
</dbReference>
<dbReference type="InterPro" id="IPR006059">
    <property type="entry name" value="SBP"/>
</dbReference>
<name>A0A6V6Y6C2_9FIRM</name>
<dbReference type="Proteomes" id="UP000586454">
    <property type="component" value="Unassembled WGS sequence"/>
</dbReference>
<keyword evidence="1" id="KW-0732">Signal</keyword>
<evidence type="ECO:0000313" key="2">
    <source>
        <dbReference type="EMBL" id="CAC9933964.1"/>
    </source>
</evidence>
<dbReference type="RefSeq" id="WP_180500429.1">
    <property type="nucleotide sequence ID" value="NZ_CAIJCS010000022.1"/>
</dbReference>